<proteinExistence type="predicted"/>
<feature type="chain" id="PRO_5042564109" evidence="3">
    <location>
        <begin position="21"/>
        <end position="280"/>
    </location>
</feature>
<feature type="region of interest" description="Disordered" evidence="2">
    <location>
        <begin position="46"/>
        <end position="74"/>
    </location>
</feature>
<feature type="signal peptide" evidence="3">
    <location>
        <begin position="1"/>
        <end position="20"/>
    </location>
</feature>
<evidence type="ECO:0000256" key="3">
    <source>
        <dbReference type="SAM" id="SignalP"/>
    </source>
</evidence>
<dbReference type="Pfam" id="PF01828">
    <property type="entry name" value="Peptidase_A4"/>
    <property type="match status" value="1"/>
</dbReference>
<protein>
    <submittedName>
        <fullName evidence="4">Concanavalin A-like lectin/glucanase</fullName>
    </submittedName>
</protein>
<dbReference type="InterPro" id="IPR000250">
    <property type="entry name" value="Peptidase_G1"/>
</dbReference>
<sequence>MRYTKVCLLLLGLAARAALAEITYTVTAIHKGKPVKPSDIVLERIEPGRHQLTTAARQPKPKSRGGNARRSNPTVYSTNWCGAVQHSPSTNPITSVHGFFQVPTLSQRAGVTSFPQYVAPWIGIDGATWSTALLQSGTTSSINSAGVQTNWAWLEWVPDAAYTIPNFPVATGDWIEVRVSASSSTSGQIYIYNTDQDYSYTVTLSNGSPLGRVDADWVIEDPATSSGLVPFAAFTETWFEEVSATRSTGTALGVDGATLYYLTDNRCVATEYDNDNFYAH</sequence>
<dbReference type="PRINTS" id="PR00977">
    <property type="entry name" value="SCYTLDPTASE"/>
</dbReference>
<dbReference type="SUPFAM" id="SSF49899">
    <property type="entry name" value="Concanavalin A-like lectins/glucanases"/>
    <property type="match status" value="1"/>
</dbReference>
<reference evidence="4" key="1">
    <citation type="submission" date="2023-06" db="EMBL/GenBank/DDBJ databases">
        <title>Genome-scale phylogeny and comparative genomics of the fungal order Sordariales.</title>
        <authorList>
            <consortium name="Lawrence Berkeley National Laboratory"/>
            <person name="Hensen N."/>
            <person name="Bonometti L."/>
            <person name="Westerberg I."/>
            <person name="Brannstrom I.O."/>
            <person name="Guillou S."/>
            <person name="Cros-Aarteil S."/>
            <person name="Calhoun S."/>
            <person name="Haridas S."/>
            <person name="Kuo A."/>
            <person name="Mondo S."/>
            <person name="Pangilinan J."/>
            <person name="Riley R."/>
            <person name="Labutti K."/>
            <person name="Andreopoulos B."/>
            <person name="Lipzen A."/>
            <person name="Chen C."/>
            <person name="Yanf M."/>
            <person name="Daum C."/>
            <person name="Ng V."/>
            <person name="Clum A."/>
            <person name="Steindorff A."/>
            <person name="Ohm R."/>
            <person name="Martin F."/>
            <person name="Silar P."/>
            <person name="Natvig D."/>
            <person name="Lalanne C."/>
            <person name="Gautier V."/>
            <person name="Ament-Velasquez S.L."/>
            <person name="Kruys A."/>
            <person name="Hutchinson M.I."/>
            <person name="Powell A.J."/>
            <person name="Barry K."/>
            <person name="Miller A.N."/>
            <person name="Grigoriev I.V."/>
            <person name="Debuchy R."/>
            <person name="Gladieux P."/>
            <person name="Thoren M.H."/>
            <person name="Johannesson H."/>
        </authorList>
    </citation>
    <scope>NUCLEOTIDE SEQUENCE</scope>
    <source>
        <strain evidence="4">8032-3</strain>
    </source>
</reference>
<dbReference type="PANTHER" id="PTHR37536:SF1">
    <property type="entry name" value="ASPERGILLOPEPSIN, PUTAITVE (AFU_ORTHOLOGUE AFUA_7G01200)"/>
    <property type="match status" value="1"/>
</dbReference>
<dbReference type="GeneID" id="85316003"/>
<dbReference type="GO" id="GO:0006508">
    <property type="term" value="P:proteolysis"/>
    <property type="evidence" value="ECO:0007669"/>
    <property type="project" value="InterPro"/>
</dbReference>
<dbReference type="InterPro" id="IPR038656">
    <property type="entry name" value="Peptidase_G1_sf"/>
</dbReference>
<evidence type="ECO:0000313" key="4">
    <source>
        <dbReference type="EMBL" id="KAK1767928.1"/>
    </source>
</evidence>
<gene>
    <name evidence="4" type="ORF">QBC33DRAFT_62169</name>
</gene>
<dbReference type="Gene3D" id="2.60.120.700">
    <property type="entry name" value="Peptidase G1"/>
    <property type="match status" value="1"/>
</dbReference>
<keyword evidence="3" id="KW-0732">Signal</keyword>
<dbReference type="PANTHER" id="PTHR37536">
    <property type="entry name" value="PUTATIVE (AFU_ORTHOLOGUE AFUA_3G02970)-RELATED"/>
    <property type="match status" value="1"/>
</dbReference>
<feature type="active site" description="Proton acceptor" evidence="1">
    <location>
        <position position="220"/>
    </location>
</feature>
<dbReference type="AlphaFoldDB" id="A0AAJ0C2J7"/>
<dbReference type="InterPro" id="IPR013320">
    <property type="entry name" value="ConA-like_dom_sf"/>
</dbReference>
<name>A0AAJ0C2J7_9PEZI</name>
<evidence type="ECO:0000256" key="1">
    <source>
        <dbReference type="PIRSR" id="PIRSR600250-50"/>
    </source>
</evidence>
<accession>A0AAJ0C2J7</accession>
<comment type="caution">
    <text evidence="4">The sequence shown here is derived from an EMBL/GenBank/DDBJ whole genome shotgun (WGS) entry which is preliminary data.</text>
</comment>
<organism evidence="4 5">
    <name type="scientific">Phialemonium atrogriseum</name>
    <dbReference type="NCBI Taxonomy" id="1093897"/>
    <lineage>
        <taxon>Eukaryota</taxon>
        <taxon>Fungi</taxon>
        <taxon>Dikarya</taxon>
        <taxon>Ascomycota</taxon>
        <taxon>Pezizomycotina</taxon>
        <taxon>Sordariomycetes</taxon>
        <taxon>Sordariomycetidae</taxon>
        <taxon>Cephalothecales</taxon>
        <taxon>Cephalothecaceae</taxon>
        <taxon>Phialemonium</taxon>
    </lineage>
</organism>
<dbReference type="RefSeq" id="XP_060284141.1">
    <property type="nucleotide sequence ID" value="XM_060432816.1"/>
</dbReference>
<evidence type="ECO:0000256" key="2">
    <source>
        <dbReference type="SAM" id="MobiDB-lite"/>
    </source>
</evidence>
<dbReference type="CDD" id="cd13426">
    <property type="entry name" value="Peptidase_G1"/>
    <property type="match status" value="1"/>
</dbReference>
<evidence type="ECO:0000313" key="5">
    <source>
        <dbReference type="Proteomes" id="UP001244011"/>
    </source>
</evidence>
<dbReference type="Proteomes" id="UP001244011">
    <property type="component" value="Unassembled WGS sequence"/>
</dbReference>
<keyword evidence="5" id="KW-1185">Reference proteome</keyword>
<dbReference type="EMBL" id="MU839007">
    <property type="protein sequence ID" value="KAK1767928.1"/>
    <property type="molecule type" value="Genomic_DNA"/>
</dbReference>
<dbReference type="GO" id="GO:0070007">
    <property type="term" value="F:glutamic-type endopeptidase activity"/>
    <property type="evidence" value="ECO:0007669"/>
    <property type="project" value="InterPro"/>
</dbReference>